<dbReference type="EC" id="2.7.7.77" evidence="8"/>
<comment type="caution">
    <text evidence="8">Lacks conserved residue(s) required for the propagation of feature annotation.</text>
</comment>
<comment type="function">
    <text evidence="8">Transfers a GMP moiety from GTP to Mo-molybdopterin (Mo-MPT) cofactor (Moco or molybdenum cofactor) to form Mo-molybdopterin guanine dinucleotide (Mo-MGD) cofactor.</text>
</comment>
<evidence type="ECO:0000256" key="2">
    <source>
        <dbReference type="ARBA" id="ARBA00022679"/>
    </source>
</evidence>
<comment type="subcellular location">
    <subcellularLocation>
        <location evidence="8">Cytoplasm</location>
    </subcellularLocation>
</comment>
<feature type="binding site" evidence="8">
    <location>
        <position position="97"/>
    </location>
    <ligand>
        <name>Mg(2+)</name>
        <dbReference type="ChEBI" id="CHEBI:18420"/>
    </ligand>
</feature>
<feature type="domain" description="MobA-like NTP transferase" evidence="9">
    <location>
        <begin position="5"/>
        <end position="152"/>
    </location>
</feature>
<dbReference type="SUPFAM" id="SSF53448">
    <property type="entry name" value="Nucleotide-diphospho-sugar transferases"/>
    <property type="match status" value="1"/>
</dbReference>
<name>A0ABT0S306_9SPHN</name>
<comment type="catalytic activity">
    <reaction evidence="8">
        <text>Mo-molybdopterin + GTP + H(+) = Mo-molybdopterin guanine dinucleotide + diphosphate</text>
        <dbReference type="Rhea" id="RHEA:34243"/>
        <dbReference type="ChEBI" id="CHEBI:15378"/>
        <dbReference type="ChEBI" id="CHEBI:33019"/>
        <dbReference type="ChEBI" id="CHEBI:37565"/>
        <dbReference type="ChEBI" id="CHEBI:71302"/>
        <dbReference type="ChEBI" id="CHEBI:71310"/>
        <dbReference type="EC" id="2.7.7.77"/>
    </reaction>
</comment>
<keyword evidence="3 8" id="KW-0479">Metal-binding</keyword>
<keyword evidence="4 8" id="KW-0547">Nucleotide-binding</keyword>
<evidence type="ECO:0000256" key="6">
    <source>
        <dbReference type="ARBA" id="ARBA00023134"/>
    </source>
</evidence>
<evidence type="ECO:0000256" key="8">
    <source>
        <dbReference type="HAMAP-Rule" id="MF_00316"/>
    </source>
</evidence>
<keyword evidence="10" id="KW-0548">Nucleotidyltransferase</keyword>
<comment type="subunit">
    <text evidence="8">Monomer.</text>
</comment>
<keyword evidence="11" id="KW-1185">Reference proteome</keyword>
<dbReference type="InterPro" id="IPR029044">
    <property type="entry name" value="Nucleotide-diphossugar_trans"/>
</dbReference>
<dbReference type="RefSeq" id="WP_249831752.1">
    <property type="nucleotide sequence ID" value="NZ_JAMGBE010000003.1"/>
</dbReference>
<keyword evidence="5 8" id="KW-0460">Magnesium</keyword>
<evidence type="ECO:0000256" key="1">
    <source>
        <dbReference type="ARBA" id="ARBA00022490"/>
    </source>
</evidence>
<evidence type="ECO:0000256" key="7">
    <source>
        <dbReference type="ARBA" id="ARBA00023150"/>
    </source>
</evidence>
<keyword evidence="6 8" id="KW-0342">GTP-binding</keyword>
<evidence type="ECO:0000256" key="5">
    <source>
        <dbReference type="ARBA" id="ARBA00022842"/>
    </source>
</evidence>
<dbReference type="HAMAP" id="MF_00316">
    <property type="entry name" value="MobA"/>
    <property type="match status" value="1"/>
</dbReference>
<gene>
    <name evidence="8" type="primary">mobA</name>
    <name evidence="10" type="ORF">LZ538_09335</name>
</gene>
<feature type="binding site" evidence="8">
    <location>
        <position position="20"/>
    </location>
    <ligand>
        <name>GTP</name>
        <dbReference type="ChEBI" id="CHEBI:37565"/>
    </ligand>
</feature>
<feature type="binding site" evidence="8">
    <location>
        <position position="97"/>
    </location>
    <ligand>
        <name>GTP</name>
        <dbReference type="ChEBI" id="CHEBI:37565"/>
    </ligand>
</feature>
<organism evidence="10 11">
    <name type="scientific">Sphingomonas hankyongi</name>
    <dbReference type="NCBI Taxonomy" id="2908209"/>
    <lineage>
        <taxon>Bacteria</taxon>
        <taxon>Pseudomonadati</taxon>
        <taxon>Pseudomonadota</taxon>
        <taxon>Alphaproteobacteria</taxon>
        <taxon>Sphingomonadales</taxon>
        <taxon>Sphingomonadaceae</taxon>
        <taxon>Sphingomonas</taxon>
    </lineage>
</organism>
<evidence type="ECO:0000256" key="4">
    <source>
        <dbReference type="ARBA" id="ARBA00022741"/>
    </source>
</evidence>
<evidence type="ECO:0000313" key="10">
    <source>
        <dbReference type="EMBL" id="MCL6730254.1"/>
    </source>
</evidence>
<dbReference type="GO" id="GO:0016779">
    <property type="term" value="F:nucleotidyltransferase activity"/>
    <property type="evidence" value="ECO:0007669"/>
    <property type="project" value="UniProtKB-KW"/>
</dbReference>
<sequence length="193" mass="20507">MNLAVIILAGGEGRRIGGAKPLRVLAGKTLIDHAEHLARQWSDKLASAVRDPSQVGGSSLQCIADRPGIDGPLAGLAAALDFAVSIRCDAVLTIPADMPFLPRDLDRQLTQRLGAERAAIASSGGRLHPVCGIWRLSARDELAAYAAAGRRSLKGFAEVVGFKAVEWSDTPLDPFFNINSAEDLETAERLLES</sequence>
<comment type="caution">
    <text evidence="10">The sequence shown here is derived from an EMBL/GenBank/DDBJ whole genome shotgun (WGS) entry which is preliminary data.</text>
</comment>
<feature type="binding site" evidence="8">
    <location>
        <position position="65"/>
    </location>
    <ligand>
        <name>GTP</name>
        <dbReference type="ChEBI" id="CHEBI:37565"/>
    </ligand>
</feature>
<feature type="binding site" evidence="8">
    <location>
        <begin position="8"/>
        <end position="10"/>
    </location>
    <ligand>
        <name>GTP</name>
        <dbReference type="ChEBI" id="CHEBI:37565"/>
    </ligand>
</feature>
<accession>A0ABT0S306</accession>
<dbReference type="Gene3D" id="3.90.550.10">
    <property type="entry name" value="Spore Coat Polysaccharide Biosynthesis Protein SpsA, Chain A"/>
    <property type="match status" value="1"/>
</dbReference>
<keyword evidence="1 8" id="KW-0963">Cytoplasm</keyword>
<comment type="cofactor">
    <cofactor evidence="8">
        <name>Mg(2+)</name>
        <dbReference type="ChEBI" id="CHEBI:18420"/>
    </cofactor>
</comment>
<evidence type="ECO:0000256" key="3">
    <source>
        <dbReference type="ARBA" id="ARBA00022723"/>
    </source>
</evidence>
<dbReference type="Pfam" id="PF12804">
    <property type="entry name" value="NTP_transf_3"/>
    <property type="match status" value="1"/>
</dbReference>
<protein>
    <recommendedName>
        <fullName evidence="8">Molybdenum cofactor guanylyltransferase</fullName>
        <shortName evidence="8">MoCo guanylyltransferase</shortName>
        <ecNumber evidence="8">2.7.7.77</ecNumber>
    </recommendedName>
    <alternativeName>
        <fullName evidence="8">GTP:molybdopterin guanylyltransferase</fullName>
    </alternativeName>
    <alternativeName>
        <fullName evidence="8">Mo-MPT guanylyltransferase</fullName>
    </alternativeName>
    <alternativeName>
        <fullName evidence="8">Molybdopterin guanylyltransferase</fullName>
    </alternativeName>
    <alternativeName>
        <fullName evidence="8">Molybdopterin-guanine dinucleotide synthase</fullName>
        <shortName evidence="8">MGD synthase</shortName>
    </alternativeName>
</protein>
<comment type="domain">
    <text evidence="8">The N-terminal domain determines nucleotide recognition and specific binding, while the C-terminal domain determines the specific binding to the target protein.</text>
</comment>
<comment type="similarity">
    <text evidence="8">Belongs to the MobA family.</text>
</comment>
<dbReference type="EMBL" id="JAMGBE010000003">
    <property type="protein sequence ID" value="MCL6730254.1"/>
    <property type="molecule type" value="Genomic_DNA"/>
</dbReference>
<keyword evidence="7 8" id="KW-0501">Molybdenum cofactor biosynthesis</keyword>
<dbReference type="InterPro" id="IPR013482">
    <property type="entry name" value="Molybde_CF_guanTrfase"/>
</dbReference>
<dbReference type="CDD" id="cd02503">
    <property type="entry name" value="MobA"/>
    <property type="match status" value="1"/>
</dbReference>
<dbReference type="Proteomes" id="UP001165342">
    <property type="component" value="Unassembled WGS sequence"/>
</dbReference>
<dbReference type="PANTHER" id="PTHR19136">
    <property type="entry name" value="MOLYBDENUM COFACTOR GUANYLYLTRANSFERASE"/>
    <property type="match status" value="1"/>
</dbReference>
<evidence type="ECO:0000313" key="11">
    <source>
        <dbReference type="Proteomes" id="UP001165342"/>
    </source>
</evidence>
<keyword evidence="2 8" id="KW-0808">Transferase</keyword>
<proteinExistence type="inferred from homology"/>
<reference evidence="10" key="1">
    <citation type="submission" date="2022-05" db="EMBL/GenBank/DDBJ databases">
        <authorList>
            <person name="Jo J.-H."/>
            <person name="Im W.-T."/>
        </authorList>
    </citation>
    <scope>NUCLEOTIDE SEQUENCE</scope>
    <source>
        <strain evidence="10">SE220</strain>
    </source>
</reference>
<dbReference type="InterPro" id="IPR025877">
    <property type="entry name" value="MobA-like_NTP_Trfase"/>
</dbReference>
<evidence type="ECO:0000259" key="9">
    <source>
        <dbReference type="Pfam" id="PF12804"/>
    </source>
</evidence>
<dbReference type="PANTHER" id="PTHR19136:SF81">
    <property type="entry name" value="MOLYBDENUM COFACTOR GUANYLYLTRANSFERASE"/>
    <property type="match status" value="1"/>
</dbReference>